<dbReference type="Pfam" id="PF13439">
    <property type="entry name" value="Glyco_transf_4"/>
    <property type="match status" value="1"/>
</dbReference>
<dbReference type="GO" id="GO:0016757">
    <property type="term" value="F:glycosyltransferase activity"/>
    <property type="evidence" value="ECO:0007669"/>
    <property type="project" value="UniProtKB-KW"/>
</dbReference>
<name>A0ABT7ERC5_9GAMM</name>
<keyword evidence="3" id="KW-0808">Transferase</keyword>
<feature type="domain" description="Glycosyl transferase family 1" evidence="1">
    <location>
        <begin position="195"/>
        <end position="338"/>
    </location>
</feature>
<dbReference type="SUPFAM" id="SSF53756">
    <property type="entry name" value="UDP-Glycosyltransferase/glycogen phosphorylase"/>
    <property type="match status" value="1"/>
</dbReference>
<comment type="caution">
    <text evidence="3">The sequence shown here is derived from an EMBL/GenBank/DDBJ whole genome shotgun (WGS) entry which is preliminary data.</text>
</comment>
<keyword evidence="3" id="KW-0328">Glycosyltransferase</keyword>
<dbReference type="Pfam" id="PF00534">
    <property type="entry name" value="Glycos_transf_1"/>
    <property type="match status" value="1"/>
</dbReference>
<dbReference type="EC" id="2.4.-.-" evidence="3"/>
<feature type="domain" description="Glycosyltransferase subfamily 4-like N-terminal" evidence="2">
    <location>
        <begin position="20"/>
        <end position="178"/>
    </location>
</feature>
<dbReference type="CDD" id="cd03811">
    <property type="entry name" value="GT4_GT28_WabH-like"/>
    <property type="match status" value="1"/>
</dbReference>
<dbReference type="Proteomes" id="UP001231915">
    <property type="component" value="Unassembled WGS sequence"/>
</dbReference>
<dbReference type="Gene3D" id="3.40.50.2000">
    <property type="entry name" value="Glycogen Phosphorylase B"/>
    <property type="match status" value="2"/>
</dbReference>
<organism evidence="3 4">
    <name type="scientific">Pseudoalteromonas obscura</name>
    <dbReference type="NCBI Taxonomy" id="3048491"/>
    <lineage>
        <taxon>Bacteria</taxon>
        <taxon>Pseudomonadati</taxon>
        <taxon>Pseudomonadota</taxon>
        <taxon>Gammaproteobacteria</taxon>
        <taxon>Alteromonadales</taxon>
        <taxon>Pseudoalteromonadaceae</taxon>
        <taxon>Pseudoalteromonas</taxon>
    </lineage>
</organism>
<dbReference type="PANTHER" id="PTHR12526">
    <property type="entry name" value="GLYCOSYLTRANSFERASE"/>
    <property type="match status" value="1"/>
</dbReference>
<dbReference type="PANTHER" id="PTHR12526:SF630">
    <property type="entry name" value="GLYCOSYLTRANSFERASE"/>
    <property type="match status" value="1"/>
</dbReference>
<evidence type="ECO:0000313" key="3">
    <source>
        <dbReference type="EMBL" id="MDK2597609.1"/>
    </source>
</evidence>
<evidence type="ECO:0000259" key="2">
    <source>
        <dbReference type="Pfam" id="PF13439"/>
    </source>
</evidence>
<keyword evidence="4" id="KW-1185">Reference proteome</keyword>
<sequence>MQTLNKNNKVLFVLASLNGGGAERLSVDLANNASEMGMDVSLFVGNYTGPYVEQISHSVQVKRGSGAGLSKSLFSLAQLIRKGEFDYIFCSQEYVICITYFALLLSGKAGSCKLIAREASTPSVNVIKNFKGKLFKRLIKQVYASVDTLIAPTASVKEDIVQFYGINRRVEVLANPIDEYKIKREALENACSESLPEPYIVTVGRLIESKGVQTILAAMSKAKSSKFSLVVLGEGEFKSDLENLTRQYGLEDRVVYLGFKSNPFPYIAKAGLFVLASRYEGMPNALIQASILGVPCCSSLSTGVVKELVDDSCIFQYGNDKELTTILDRVFEDKELPVNKNYSFLSPKQFIENVFEF</sequence>
<dbReference type="RefSeq" id="WP_284138387.1">
    <property type="nucleotide sequence ID" value="NZ_JASJUT010000011.1"/>
</dbReference>
<gene>
    <name evidence="3" type="ORF">QNM18_21340</name>
</gene>
<protein>
    <submittedName>
        <fullName evidence="3">Glycosyltransferase</fullName>
        <ecNumber evidence="3">2.4.-.-</ecNumber>
    </submittedName>
</protein>
<reference evidence="3 4" key="1">
    <citation type="submission" date="2023-05" db="EMBL/GenBank/DDBJ databases">
        <title>Pseudoalteromonas ardens sp. nov., Pseudoalteromonas obscura sp. nov., and Pseudoalteromonas umbrosa sp. nov., isolated from the coral Montipora capitata.</title>
        <authorList>
            <person name="Thomas E.M."/>
            <person name="Smith E.M."/>
            <person name="Papke E."/>
            <person name="Shlafstein M.D."/>
            <person name="Oline D.K."/>
            <person name="Videau P."/>
            <person name="Saw J.H."/>
            <person name="Strangman W.K."/>
            <person name="Ushijima B."/>
        </authorList>
    </citation>
    <scope>NUCLEOTIDE SEQUENCE [LARGE SCALE GENOMIC DNA]</scope>
    <source>
        <strain evidence="3 4">P94</strain>
    </source>
</reference>
<accession>A0ABT7ERC5</accession>
<dbReference type="InterPro" id="IPR001296">
    <property type="entry name" value="Glyco_trans_1"/>
</dbReference>
<evidence type="ECO:0000259" key="1">
    <source>
        <dbReference type="Pfam" id="PF00534"/>
    </source>
</evidence>
<dbReference type="EMBL" id="JASJUT010000011">
    <property type="protein sequence ID" value="MDK2597609.1"/>
    <property type="molecule type" value="Genomic_DNA"/>
</dbReference>
<dbReference type="InterPro" id="IPR028098">
    <property type="entry name" value="Glyco_trans_4-like_N"/>
</dbReference>
<evidence type="ECO:0000313" key="4">
    <source>
        <dbReference type="Proteomes" id="UP001231915"/>
    </source>
</evidence>
<proteinExistence type="predicted"/>